<evidence type="ECO:0000256" key="3">
    <source>
        <dbReference type="SAM" id="MobiDB-lite"/>
    </source>
</evidence>
<evidence type="ECO:0000256" key="1">
    <source>
        <dbReference type="ARBA" id="ARBA00010062"/>
    </source>
</evidence>
<feature type="chain" id="PRO_5038640337" evidence="4">
    <location>
        <begin position="23"/>
        <end position="416"/>
    </location>
</feature>
<dbReference type="InterPro" id="IPR051010">
    <property type="entry name" value="BCAA_transport"/>
</dbReference>
<dbReference type="PANTHER" id="PTHR30483">
    <property type="entry name" value="LEUCINE-SPECIFIC-BINDING PROTEIN"/>
    <property type="match status" value="1"/>
</dbReference>
<evidence type="ECO:0000259" key="5">
    <source>
        <dbReference type="Pfam" id="PF13458"/>
    </source>
</evidence>
<dbReference type="AlphaFoldDB" id="A0A174TWQ8"/>
<evidence type="ECO:0000256" key="4">
    <source>
        <dbReference type="SAM" id="SignalP"/>
    </source>
</evidence>
<dbReference type="SUPFAM" id="SSF53822">
    <property type="entry name" value="Periplasmic binding protein-like I"/>
    <property type="match status" value="1"/>
</dbReference>
<dbReference type="PANTHER" id="PTHR30483:SF6">
    <property type="entry name" value="PERIPLASMIC BINDING PROTEIN OF ABC TRANSPORTER FOR NATURAL AMINO ACIDS"/>
    <property type="match status" value="1"/>
</dbReference>
<gene>
    <name evidence="6" type="primary">braC_5</name>
    <name evidence="6" type="ORF">ERS852551_03297</name>
</gene>
<reference evidence="6 7" key="1">
    <citation type="submission" date="2015-09" db="EMBL/GenBank/DDBJ databases">
        <authorList>
            <consortium name="Pathogen Informatics"/>
        </authorList>
    </citation>
    <scope>NUCLEOTIDE SEQUENCE [LARGE SCALE GENOMIC DNA]</scope>
    <source>
        <strain evidence="6 7">2789STDY5834939</strain>
    </source>
</reference>
<dbReference type="InterPro" id="IPR028082">
    <property type="entry name" value="Peripla_BP_I"/>
</dbReference>
<accession>A0A174TWQ8</accession>
<dbReference type="InterPro" id="IPR028081">
    <property type="entry name" value="Leu-bd"/>
</dbReference>
<proteinExistence type="inferred from homology"/>
<feature type="region of interest" description="Disordered" evidence="3">
    <location>
        <begin position="23"/>
        <end position="49"/>
    </location>
</feature>
<dbReference type="Proteomes" id="UP000095765">
    <property type="component" value="Unassembled WGS sequence"/>
</dbReference>
<organism evidence="6 7">
    <name type="scientific">Anaerotruncus colihominis</name>
    <dbReference type="NCBI Taxonomy" id="169435"/>
    <lineage>
        <taxon>Bacteria</taxon>
        <taxon>Bacillati</taxon>
        <taxon>Bacillota</taxon>
        <taxon>Clostridia</taxon>
        <taxon>Eubacteriales</taxon>
        <taxon>Oscillospiraceae</taxon>
        <taxon>Anaerotruncus</taxon>
    </lineage>
</organism>
<dbReference type="EMBL" id="CZBE01000029">
    <property type="protein sequence ID" value="CUQ14352.1"/>
    <property type="molecule type" value="Genomic_DNA"/>
</dbReference>
<comment type="similarity">
    <text evidence="1">Belongs to the leucine-binding protein family.</text>
</comment>
<dbReference type="RefSeq" id="WP_055245973.1">
    <property type="nucleotide sequence ID" value="NZ_CABIWA010000023.1"/>
</dbReference>
<feature type="compositionally biased region" description="Low complexity" evidence="3">
    <location>
        <begin position="31"/>
        <end position="46"/>
    </location>
</feature>
<dbReference type="PROSITE" id="PS51257">
    <property type="entry name" value="PROKAR_LIPOPROTEIN"/>
    <property type="match status" value="1"/>
</dbReference>
<sequence>MKKLFAFLLTIVLFTASLSGCSGGPAETPGPSDTAPAASAPPADATQTGSEPYKIGVFLRFNDEAGTRMRAVLEHYLESLNSQGGVNGHLIDAVYYDTEGDAAKTIDAFTRLVEEDKVLLAIGPTTSSCALAVIDLCAEYEIPVITPQATNTSITVDYGNEWFFRNSVADIYHSYTLCDYIVKEMGCEKIAIMHETGTLGLGQYENFVARMKDEYGMEPAIVQEWNEGDIDFKTQLLAVKNADVDCIVFAGHEAELAIIVSQRLDVGISPDIPICGFSSMSSSDFYGVAGESAVGAIFSTTFSPTDTREDIQAFVNEYSSVVNGTLDHNAAQAYDTIVLITEILGEVELGNTPDTLAADRTAIRDALANVSNWVGLTGVTTFGVSGDADSRDGKKESSIYRLESDYTWSSLWAPEG</sequence>
<dbReference type="Gene3D" id="3.40.50.2300">
    <property type="match status" value="2"/>
</dbReference>
<name>A0A174TWQ8_9FIRM</name>
<dbReference type="OrthoDB" id="9783240at2"/>
<evidence type="ECO:0000256" key="2">
    <source>
        <dbReference type="ARBA" id="ARBA00022729"/>
    </source>
</evidence>
<dbReference type="Pfam" id="PF13458">
    <property type="entry name" value="Peripla_BP_6"/>
    <property type="match status" value="1"/>
</dbReference>
<keyword evidence="2 4" id="KW-0732">Signal</keyword>
<evidence type="ECO:0000313" key="7">
    <source>
        <dbReference type="Proteomes" id="UP000095765"/>
    </source>
</evidence>
<feature type="domain" description="Leucine-binding protein" evidence="5">
    <location>
        <begin position="64"/>
        <end position="382"/>
    </location>
</feature>
<protein>
    <submittedName>
        <fullName evidence="6">Leucine-, isoleucine-, valine-, threonine-, and alanine-binding protein</fullName>
    </submittedName>
</protein>
<evidence type="ECO:0000313" key="6">
    <source>
        <dbReference type="EMBL" id="CUQ14352.1"/>
    </source>
</evidence>
<feature type="signal peptide" evidence="4">
    <location>
        <begin position="1"/>
        <end position="22"/>
    </location>
</feature>